<dbReference type="PANTHER" id="PTHR15751:SF12">
    <property type="entry name" value="TRAFFICKING KINESIN-BINDING PROTEIN MILT"/>
    <property type="match status" value="1"/>
</dbReference>
<comment type="subcellular location">
    <subcellularLocation>
        <location evidence="1">Mitochondrion</location>
    </subcellularLocation>
</comment>
<feature type="domain" description="Trafficking kinesin-binding protein C-terminal" evidence="7">
    <location>
        <begin position="425"/>
        <end position="529"/>
    </location>
</feature>
<evidence type="ECO:0000259" key="7">
    <source>
        <dbReference type="SMART" id="SM01423"/>
    </source>
</evidence>
<organism evidence="9 10">
    <name type="scientific">Oikopleura dioica</name>
    <name type="common">Tunicate</name>
    <dbReference type="NCBI Taxonomy" id="34765"/>
    <lineage>
        <taxon>Eukaryota</taxon>
        <taxon>Metazoa</taxon>
        <taxon>Chordata</taxon>
        <taxon>Tunicata</taxon>
        <taxon>Appendicularia</taxon>
        <taxon>Copelata</taxon>
        <taxon>Oikopleuridae</taxon>
        <taxon>Oikopleura</taxon>
    </lineage>
</organism>
<feature type="compositionally biased region" description="Basic and acidic residues" evidence="6">
    <location>
        <begin position="551"/>
        <end position="569"/>
    </location>
</feature>
<evidence type="ECO:0000256" key="3">
    <source>
        <dbReference type="ARBA" id="ARBA00023054"/>
    </source>
</evidence>
<feature type="coiled-coil region" evidence="5">
    <location>
        <begin position="75"/>
        <end position="130"/>
    </location>
</feature>
<dbReference type="InterPro" id="IPR022154">
    <property type="entry name" value="TRAK1/2_C"/>
</dbReference>
<reference evidence="9 10" key="1">
    <citation type="submission" date="2021-04" db="EMBL/GenBank/DDBJ databases">
        <authorList>
            <person name="Bliznina A."/>
        </authorList>
    </citation>
    <scope>NUCLEOTIDE SEQUENCE [LARGE SCALE GENOMIC DNA]</scope>
</reference>
<feature type="region of interest" description="Disordered" evidence="6">
    <location>
        <begin position="667"/>
        <end position="702"/>
    </location>
</feature>
<dbReference type="PANTHER" id="PTHR15751">
    <property type="entry name" value="TRAFFICKING KINESIN-BINDING PROTEIN"/>
    <property type="match status" value="1"/>
</dbReference>
<feature type="compositionally biased region" description="Basic and acidic residues" evidence="6">
    <location>
        <begin position="479"/>
        <end position="490"/>
    </location>
</feature>
<name>A0ABN7TBG3_OIKDI</name>
<evidence type="ECO:0000256" key="1">
    <source>
        <dbReference type="ARBA" id="ARBA00004173"/>
    </source>
</evidence>
<feature type="compositionally biased region" description="Basic and acidic residues" evidence="6">
    <location>
        <begin position="346"/>
        <end position="357"/>
    </location>
</feature>
<sequence length="702" mass="79033">MAEEGEEATDIEPKRYKLRAFSEKKTSTLHFQPARRNYLHHDNDPLTPEQAKATLQFLLDTSLRTISMSQAFYDVEALESLLEERERDLELAARIGQTLLEKNRQLVDQINELEEALDDTTEQNSQLKHSIYLKDELLKGFDDGVCSGESTPSISGRIFRGGYTVQEHINQLEERIQRLQRENNELRKDINETVGKLETKEEEYCHLVDGSVKDLDSVSKRLAYFRQELTKKTNECFEQQEQVTKLLTQLVDAQRLKKLKEQEAEENLNAFEESQRSQAQIIAEFHELEQKYLETVRLLEESRSPSEACNCHERNLQQEIMEIQTPFSLPGRKTPKGASDGGKSAKQKEKNIEKLEPESNDQNKMGDSGLELLSSTLLALDAETKNLTHNMSHNSLAEVHCGRPYETPTRVLPDPICTPPKPPIDSGLLSPALSTSFTSVKSAYSSMMSSGFNTPVIGKAGVPGSSDLAKALNRLASRRRAETARAQERRNRSKLYKDSLVNDDSFHSYHHQKPRRPEKYKLIKTMEGSPVMAQWRQMSQVDLDAAVSEIKHQNSPTERHKFSFPKRPDPIGSEALYCQHRSSSPTSGRPRIPSNSPDQSPVVKNNPLRLDHENTDFCKQLFPEEILSETDTPPSSPAEHSTHVDQSGSSISSSSLVSALHRLIFPASSSTNNASKSSSTAAPTIDSQEFKNEKNGSFSSPV</sequence>
<evidence type="ECO:0000256" key="2">
    <source>
        <dbReference type="ARBA" id="ARBA00007007"/>
    </source>
</evidence>
<feature type="compositionally biased region" description="Low complexity" evidence="6">
    <location>
        <begin position="667"/>
        <end position="682"/>
    </location>
</feature>
<dbReference type="InterPro" id="IPR006933">
    <property type="entry name" value="HAP1_N"/>
</dbReference>
<protein>
    <submittedName>
        <fullName evidence="9">Oidioi.mRNA.OKI2018_I69.chr2.g6980.t1.cds</fullName>
    </submittedName>
</protein>
<feature type="domain" description="HAP1 N-terminal" evidence="8">
    <location>
        <begin position="12"/>
        <end position="312"/>
    </location>
</feature>
<dbReference type="SMART" id="SM01423">
    <property type="entry name" value="Milton"/>
    <property type="match status" value="1"/>
</dbReference>
<dbReference type="SMART" id="SM01424">
    <property type="entry name" value="HAP1_N"/>
    <property type="match status" value="1"/>
</dbReference>
<feature type="region of interest" description="Disordered" evidence="6">
    <location>
        <begin position="327"/>
        <end position="366"/>
    </location>
</feature>
<evidence type="ECO:0000256" key="5">
    <source>
        <dbReference type="SAM" id="Coils"/>
    </source>
</evidence>
<feature type="region of interest" description="Disordered" evidence="6">
    <location>
        <begin position="628"/>
        <end position="653"/>
    </location>
</feature>
<comment type="similarity">
    <text evidence="2">Belongs to the milton family.</text>
</comment>
<dbReference type="Proteomes" id="UP001158576">
    <property type="component" value="Chromosome 2"/>
</dbReference>
<feature type="region of interest" description="Disordered" evidence="6">
    <location>
        <begin position="551"/>
        <end position="610"/>
    </location>
</feature>
<keyword evidence="4" id="KW-0496">Mitochondrion</keyword>
<evidence type="ECO:0000256" key="6">
    <source>
        <dbReference type="SAM" id="MobiDB-lite"/>
    </source>
</evidence>
<proteinExistence type="inferred from homology"/>
<accession>A0ABN7TBG3</accession>
<dbReference type="Pfam" id="PF04849">
    <property type="entry name" value="HAP1_N"/>
    <property type="match status" value="1"/>
</dbReference>
<evidence type="ECO:0000259" key="8">
    <source>
        <dbReference type="SMART" id="SM01424"/>
    </source>
</evidence>
<feature type="compositionally biased region" description="Polar residues" evidence="6">
    <location>
        <begin position="580"/>
        <end position="603"/>
    </location>
</feature>
<dbReference type="EMBL" id="OU015567">
    <property type="protein sequence ID" value="CAG5112805.1"/>
    <property type="molecule type" value="Genomic_DNA"/>
</dbReference>
<evidence type="ECO:0000256" key="4">
    <source>
        <dbReference type="ARBA" id="ARBA00023128"/>
    </source>
</evidence>
<keyword evidence="10" id="KW-1185">Reference proteome</keyword>
<feature type="region of interest" description="Disordered" evidence="6">
    <location>
        <begin position="478"/>
        <end position="518"/>
    </location>
</feature>
<dbReference type="InterPro" id="IPR051946">
    <property type="entry name" value="Intracell_Traff-Reg"/>
</dbReference>
<keyword evidence="3 5" id="KW-0175">Coiled coil</keyword>
<evidence type="ECO:0000313" key="9">
    <source>
        <dbReference type="EMBL" id="CAG5112805.1"/>
    </source>
</evidence>
<feature type="coiled-coil region" evidence="5">
    <location>
        <begin position="162"/>
        <end position="203"/>
    </location>
</feature>
<gene>
    <name evidence="9" type="ORF">OKIOD_LOCUS15745</name>
</gene>
<evidence type="ECO:0000313" key="10">
    <source>
        <dbReference type="Proteomes" id="UP001158576"/>
    </source>
</evidence>